<dbReference type="OrthoDB" id="129619at2759"/>
<name>A0A9W6TMB1_9STRA</name>
<keyword evidence="1" id="KW-0175">Coiled coil</keyword>
<evidence type="ECO:0000313" key="2">
    <source>
        <dbReference type="EMBL" id="GMF15487.1"/>
    </source>
</evidence>
<evidence type="ECO:0000313" key="3">
    <source>
        <dbReference type="Proteomes" id="UP001165121"/>
    </source>
</evidence>
<keyword evidence="3" id="KW-1185">Reference proteome</keyword>
<comment type="caution">
    <text evidence="2">The sequence shown here is derived from an EMBL/GenBank/DDBJ whole genome shotgun (WGS) entry which is preliminary data.</text>
</comment>
<evidence type="ECO:0000256" key="1">
    <source>
        <dbReference type="SAM" id="Coils"/>
    </source>
</evidence>
<gene>
    <name evidence="2" type="ORF">Pfra01_000044600</name>
</gene>
<dbReference type="Proteomes" id="UP001165121">
    <property type="component" value="Unassembled WGS sequence"/>
</dbReference>
<proteinExistence type="predicted"/>
<feature type="coiled-coil region" evidence="1">
    <location>
        <begin position="7"/>
        <end position="45"/>
    </location>
</feature>
<dbReference type="EMBL" id="BSXT01000035">
    <property type="protein sequence ID" value="GMF15487.1"/>
    <property type="molecule type" value="Genomic_DNA"/>
</dbReference>
<reference evidence="2" key="1">
    <citation type="submission" date="2023-04" db="EMBL/GenBank/DDBJ databases">
        <title>Phytophthora fragariaefolia NBRC 109709.</title>
        <authorList>
            <person name="Ichikawa N."/>
            <person name="Sato H."/>
            <person name="Tonouchi N."/>
        </authorList>
    </citation>
    <scope>NUCLEOTIDE SEQUENCE</scope>
    <source>
        <strain evidence="2">NBRC 109709</strain>
    </source>
</reference>
<protein>
    <submittedName>
        <fullName evidence="2">Unnamed protein product</fullName>
    </submittedName>
</protein>
<dbReference type="AlphaFoldDB" id="A0A9W6TMB1"/>
<accession>A0A9W6TMB1</accession>
<sequence length="220" mass="24459">MKRVSQLEEFEKTASALARSLKEQVAQLENRNISLQELHQSTNLECESWSTERIRLDATIRDKERIIASVTTNYHRDAGNHQLVLGRCYELTAQVSQLSDALFMGNTSAHQHLKRQLADKVTRTTSFADSFARFACPQWSAIFSVAALSWSWVQCSVSCELTLVDLLVRSPILFVPGQPMPGLTADELNAFQSASETLRQGGLSFSVTVVGEVRHCSGPT</sequence>
<organism evidence="2 3">
    <name type="scientific">Phytophthora fragariaefolia</name>
    <dbReference type="NCBI Taxonomy" id="1490495"/>
    <lineage>
        <taxon>Eukaryota</taxon>
        <taxon>Sar</taxon>
        <taxon>Stramenopiles</taxon>
        <taxon>Oomycota</taxon>
        <taxon>Peronosporomycetes</taxon>
        <taxon>Peronosporales</taxon>
        <taxon>Peronosporaceae</taxon>
        <taxon>Phytophthora</taxon>
    </lineage>
</organism>